<dbReference type="Proteomes" id="UP001143910">
    <property type="component" value="Unassembled WGS sequence"/>
</dbReference>
<organism evidence="1 2">
    <name type="scientific">Zarea fungicola</name>
    <dbReference type="NCBI Taxonomy" id="93591"/>
    <lineage>
        <taxon>Eukaryota</taxon>
        <taxon>Fungi</taxon>
        <taxon>Dikarya</taxon>
        <taxon>Ascomycota</taxon>
        <taxon>Pezizomycotina</taxon>
        <taxon>Sordariomycetes</taxon>
        <taxon>Hypocreomycetidae</taxon>
        <taxon>Hypocreales</taxon>
        <taxon>Cordycipitaceae</taxon>
        <taxon>Zarea</taxon>
    </lineage>
</organism>
<sequence length="581" mass="65681">MKSLLHFILRNRPAVAGQFSKNLAKRRNTPSGAENQVRLNGLPAKGRPDRLWVVDRILEPQTVAHFFEFTMHGRLPSGRRTALPLATVNELMLLQKPMSTWAPAPFNKQNLPLAEMIMSRIGSCEDPERMKVISKELIAMKSRIWQGIMPVSERRWVELGLDSPSQFHQACQFIAGVHLDEFDKALTAIGDSSSPAPSLAALWHEYICSHYDYIAQRSHRWAIEHIERLRAPIFKQLANDVVRPAEGGNTPLELELADKLHDLAENASQADNAIFLPTDGYMGGNLPSEDDVEVDGTRVRSEPIRYSANPLARKADYFLRMRYLTYSNMIAEISQGITGDSTVEYCARDQVRKQLQVRRELRGHEMRMSGPERWIAHVNGCLQNGNPVPWGYIAYRTCYSHSDDEWQQFTAKFDADIANWGSELRDTAGLRKLCKVEWRDVGEAVAACDNDGIIAAQKAFETQAGDEEAMKYFHKDIFLVADKTTIDSYLRPADGDTGHVLAVEREGLGPRDHDHVEESPGFEGWLRIPGSLLWDDVGALLHMQAQSLEDLWPLAQNDEQNVYRHCLGPVRDMNAAERSEE</sequence>
<reference evidence="1" key="1">
    <citation type="submission" date="2022-08" db="EMBL/GenBank/DDBJ databases">
        <title>Genome Sequence of Lecanicillium fungicola.</title>
        <authorList>
            <person name="Buettner E."/>
        </authorList>
    </citation>
    <scope>NUCLEOTIDE SEQUENCE</scope>
    <source>
        <strain evidence="1">Babe33</strain>
    </source>
</reference>
<protein>
    <submittedName>
        <fullName evidence="1">Uncharacterized protein</fullName>
    </submittedName>
</protein>
<dbReference type="EMBL" id="JANJQO010000064">
    <property type="protein sequence ID" value="KAJ2982661.1"/>
    <property type="molecule type" value="Genomic_DNA"/>
</dbReference>
<accession>A0ACC1NVZ7</accession>
<proteinExistence type="predicted"/>
<gene>
    <name evidence="1" type="ORF">NQ176_g1228</name>
</gene>
<evidence type="ECO:0000313" key="2">
    <source>
        <dbReference type="Proteomes" id="UP001143910"/>
    </source>
</evidence>
<name>A0ACC1NVZ7_9HYPO</name>
<comment type="caution">
    <text evidence="1">The sequence shown here is derived from an EMBL/GenBank/DDBJ whole genome shotgun (WGS) entry which is preliminary data.</text>
</comment>
<keyword evidence="2" id="KW-1185">Reference proteome</keyword>
<evidence type="ECO:0000313" key="1">
    <source>
        <dbReference type="EMBL" id="KAJ2982661.1"/>
    </source>
</evidence>